<keyword evidence="2" id="KW-1185">Reference proteome</keyword>
<reference evidence="1 2" key="1">
    <citation type="submission" date="2020-10" db="EMBL/GenBank/DDBJ databases">
        <title>Pygocentrus nattereri (red-bellied piranha) genome, fPygNat1, primary haplotype.</title>
        <authorList>
            <person name="Myers G."/>
            <person name="Meyer A."/>
            <person name="Karagic N."/>
            <person name="Pippel M."/>
            <person name="Winkler S."/>
            <person name="Tracey A."/>
            <person name="Wood J."/>
            <person name="Formenti G."/>
            <person name="Howe K."/>
            <person name="Fedrigo O."/>
            <person name="Jarvis E.D."/>
        </authorList>
    </citation>
    <scope>NUCLEOTIDE SEQUENCE [LARGE SCALE GENOMIC DNA]</scope>
</reference>
<protein>
    <submittedName>
        <fullName evidence="1">Wu:fj16a03</fullName>
    </submittedName>
</protein>
<proteinExistence type="predicted"/>
<accession>A0AAR2IXD3</accession>
<dbReference type="Proteomes" id="UP001501920">
    <property type="component" value="Chromosome 5"/>
</dbReference>
<evidence type="ECO:0000313" key="1">
    <source>
        <dbReference type="Ensembl" id="ENSPNAP00000042712.1"/>
    </source>
</evidence>
<dbReference type="GeneTree" id="ENSGT00390000003039"/>
<name>A0AAR2IXD3_PYGNA</name>
<evidence type="ECO:0000313" key="2">
    <source>
        <dbReference type="Proteomes" id="UP001501920"/>
    </source>
</evidence>
<dbReference type="AlphaFoldDB" id="A0AAR2IXD3"/>
<sequence length="117" mass="13111">MCLGTCPSVSLKMYKSDRALCSSCISVNCQSGQRKSEQNATMKAWFLLLLLLPVCFADYKIQCYGEDFLMVNHQVLTCTSKVLQACYTRSSGEKGCARLEFCQRPGWKCCHTNLCNA</sequence>
<organism evidence="1 2">
    <name type="scientific">Pygocentrus nattereri</name>
    <name type="common">Red-bellied piranha</name>
    <dbReference type="NCBI Taxonomy" id="42514"/>
    <lineage>
        <taxon>Eukaryota</taxon>
        <taxon>Metazoa</taxon>
        <taxon>Chordata</taxon>
        <taxon>Craniata</taxon>
        <taxon>Vertebrata</taxon>
        <taxon>Euteleostomi</taxon>
        <taxon>Actinopterygii</taxon>
        <taxon>Neopterygii</taxon>
        <taxon>Teleostei</taxon>
        <taxon>Ostariophysi</taxon>
        <taxon>Characiformes</taxon>
        <taxon>Characoidei</taxon>
        <taxon>Pygocentrus</taxon>
    </lineage>
</organism>
<reference evidence="1" key="2">
    <citation type="submission" date="2025-08" db="UniProtKB">
        <authorList>
            <consortium name="Ensembl"/>
        </authorList>
    </citation>
    <scope>IDENTIFICATION</scope>
</reference>
<reference evidence="1" key="3">
    <citation type="submission" date="2025-09" db="UniProtKB">
        <authorList>
            <consortium name="Ensembl"/>
        </authorList>
    </citation>
    <scope>IDENTIFICATION</scope>
</reference>
<dbReference type="Ensembl" id="ENSPNAT00000081755.1">
    <property type="protein sequence ID" value="ENSPNAP00000042712.1"/>
    <property type="gene ID" value="ENSPNAG00000032673.1"/>
</dbReference>